<protein>
    <recommendedName>
        <fullName evidence="3">Aspartyl protease</fullName>
    </recommendedName>
</protein>
<dbReference type="RefSeq" id="WP_345925389.1">
    <property type="nucleotide sequence ID" value="NZ_JBDIVF010000002.1"/>
</dbReference>
<dbReference type="EMBL" id="JBEWLZ010000003">
    <property type="protein sequence ID" value="MET1489490.1"/>
    <property type="molecule type" value="Genomic_DNA"/>
</dbReference>
<evidence type="ECO:0000313" key="2">
    <source>
        <dbReference type="Proteomes" id="UP001548590"/>
    </source>
</evidence>
<dbReference type="Proteomes" id="UP001548590">
    <property type="component" value="Unassembled WGS sequence"/>
</dbReference>
<organism evidence="1 2">
    <name type="scientific">Uliginosibacterium paludis</name>
    <dbReference type="NCBI Taxonomy" id="1615952"/>
    <lineage>
        <taxon>Bacteria</taxon>
        <taxon>Pseudomonadati</taxon>
        <taxon>Pseudomonadota</taxon>
        <taxon>Betaproteobacteria</taxon>
        <taxon>Rhodocyclales</taxon>
        <taxon>Zoogloeaceae</taxon>
        <taxon>Uliginosibacterium</taxon>
    </lineage>
</organism>
<accession>A0ABV2CNK4</accession>
<keyword evidence="2" id="KW-1185">Reference proteome</keyword>
<dbReference type="Gene3D" id="2.40.70.10">
    <property type="entry name" value="Acid Proteases"/>
    <property type="match status" value="1"/>
</dbReference>
<evidence type="ECO:0008006" key="3">
    <source>
        <dbReference type="Google" id="ProtNLM"/>
    </source>
</evidence>
<name>A0ABV2CNK4_9RHOO</name>
<evidence type="ECO:0000313" key="1">
    <source>
        <dbReference type="EMBL" id="MET1489490.1"/>
    </source>
</evidence>
<dbReference type="InterPro" id="IPR021109">
    <property type="entry name" value="Peptidase_aspartic_dom_sf"/>
</dbReference>
<sequence length="268" mass="28749">MNPCHGFAGMLRRFLQAGALAALLLPGLPARALELRLEFINALPTVTATLPDGQTLHLLVDLGGDAALRLNREWITRLGLTALPTEGKSQDAFARGLDNTRYGALDLQLGGERFHIDDVRPGRDRPGIDGYIGAPLLMPYRIVFEYAQQRIRLLPPAQADAVCQGKTLPLQKMGRLLVVEAQSALGPLRLGIDSGANYNVIQRSRLLADSDAVQTLPALQLAGLPQADLRFKPLALQISGLDGFLGTPFFSAQPVCIDAAAATMILGS</sequence>
<reference evidence="1 2" key="1">
    <citation type="submission" date="2024-07" db="EMBL/GenBank/DDBJ databases">
        <title>Uliginosibacterium paludis KCTC:42655.</title>
        <authorList>
            <person name="Kim M.K."/>
        </authorList>
    </citation>
    <scope>NUCLEOTIDE SEQUENCE [LARGE SCALE GENOMIC DNA]</scope>
    <source>
        <strain evidence="1 2">KCTC 42655</strain>
    </source>
</reference>
<gene>
    <name evidence="1" type="ORF">ABVT11_06595</name>
</gene>
<proteinExistence type="predicted"/>
<comment type="caution">
    <text evidence="1">The sequence shown here is derived from an EMBL/GenBank/DDBJ whole genome shotgun (WGS) entry which is preliminary data.</text>
</comment>